<dbReference type="Gene3D" id="3.50.50.60">
    <property type="entry name" value="FAD/NAD(P)-binding domain"/>
    <property type="match status" value="2"/>
</dbReference>
<evidence type="ECO:0000313" key="7">
    <source>
        <dbReference type="EMBL" id="KAF1989581.1"/>
    </source>
</evidence>
<dbReference type="InterPro" id="IPR036188">
    <property type="entry name" value="FAD/NAD-bd_sf"/>
</dbReference>
<dbReference type="PANTHER" id="PTHR43872:SF1">
    <property type="entry name" value="MONOOXYGENASE, PUTATIVE (AFU_ORTHOLOGUE AFUA_8G02570)-RELATED"/>
    <property type="match status" value="1"/>
</dbReference>
<sequence length="489" mass="54959">MIEKEGTMFDVIIVGAGISGINAGYRVQEKQPDYSYAILEARGGMGGTWDFFKYPGIRSDSDLQTFGFKWRPWTDNRPIADGASICEYLKESAAEHGIDQHIRYHHKMVSANWSTDEQMWTLTVDADGETTYFHSRFVILGTGYYDYEEPLAVDIPGLENFGGKIIHPQFWPEDLDYSGKKMAIVGSGATAITLVPNVVEKVERVTMIQRSPSYILSIPNSNAGALALLKWILPSSLYFKIARWRYMFLAFLLYRVCQAYPNASRFLLQKGAKLQLPETISTDPHFQPKYNPWDQRMCLCPDGDFYKALKTGKADIVTGTIRTVDKTGLQMDDGTHVDADIIITATGLRLRLAGGAKVSVDKAPIQFSKKFLWKYIMLQDVPNLSFMIGYTNASWTLGADASVTLFTRVMSEMKKKGSTSATPRMENGDQIKSTPILNLSSTYISKAMDTLPRSGAEGNWKPRDHYYKDIWDAKHGDIQEGMEYTTVST</sequence>
<name>A0A6G1H8P6_9PEZI</name>
<keyword evidence="6 7" id="KW-0503">Monooxygenase</keyword>
<keyword evidence="8" id="KW-1185">Reference proteome</keyword>
<proteinExistence type="predicted"/>
<keyword evidence="3" id="KW-0274">FAD</keyword>
<dbReference type="EMBL" id="ML977144">
    <property type="protein sequence ID" value="KAF1989581.1"/>
    <property type="molecule type" value="Genomic_DNA"/>
</dbReference>
<dbReference type="FunFam" id="3.50.50.60:FF:000228">
    <property type="entry name" value="FAD-containing monooxygenase EthA"/>
    <property type="match status" value="1"/>
</dbReference>
<dbReference type="AlphaFoldDB" id="A0A6G1H8P6"/>
<dbReference type="PANTHER" id="PTHR43872">
    <property type="entry name" value="MONOOXYGENASE, PUTATIVE (AFU_ORTHOLOGUE AFUA_8G02570)-RELATED"/>
    <property type="match status" value="1"/>
</dbReference>
<evidence type="ECO:0000256" key="1">
    <source>
        <dbReference type="ARBA" id="ARBA00001974"/>
    </source>
</evidence>
<keyword evidence="5" id="KW-0560">Oxidoreductase</keyword>
<evidence type="ECO:0000256" key="2">
    <source>
        <dbReference type="ARBA" id="ARBA00022630"/>
    </source>
</evidence>
<organism evidence="7 8">
    <name type="scientific">Aulographum hederae CBS 113979</name>
    <dbReference type="NCBI Taxonomy" id="1176131"/>
    <lineage>
        <taxon>Eukaryota</taxon>
        <taxon>Fungi</taxon>
        <taxon>Dikarya</taxon>
        <taxon>Ascomycota</taxon>
        <taxon>Pezizomycotina</taxon>
        <taxon>Dothideomycetes</taxon>
        <taxon>Pleosporomycetidae</taxon>
        <taxon>Aulographales</taxon>
        <taxon>Aulographaceae</taxon>
    </lineage>
</organism>
<dbReference type="Pfam" id="PF13738">
    <property type="entry name" value="Pyr_redox_3"/>
    <property type="match status" value="1"/>
</dbReference>
<keyword evidence="4" id="KW-0521">NADP</keyword>
<protein>
    <submittedName>
        <fullName evidence="7">Monooxygenase flavin-binding family protein-like protein</fullName>
    </submittedName>
</protein>
<evidence type="ECO:0000256" key="5">
    <source>
        <dbReference type="ARBA" id="ARBA00023002"/>
    </source>
</evidence>
<reference evidence="7" key="1">
    <citation type="journal article" date="2020" name="Stud. Mycol.">
        <title>101 Dothideomycetes genomes: a test case for predicting lifestyles and emergence of pathogens.</title>
        <authorList>
            <person name="Haridas S."/>
            <person name="Albert R."/>
            <person name="Binder M."/>
            <person name="Bloem J."/>
            <person name="Labutti K."/>
            <person name="Salamov A."/>
            <person name="Andreopoulos B."/>
            <person name="Baker S."/>
            <person name="Barry K."/>
            <person name="Bills G."/>
            <person name="Bluhm B."/>
            <person name="Cannon C."/>
            <person name="Castanera R."/>
            <person name="Culley D."/>
            <person name="Daum C."/>
            <person name="Ezra D."/>
            <person name="Gonzalez J."/>
            <person name="Henrissat B."/>
            <person name="Kuo A."/>
            <person name="Liang C."/>
            <person name="Lipzen A."/>
            <person name="Lutzoni F."/>
            <person name="Magnuson J."/>
            <person name="Mondo S."/>
            <person name="Nolan M."/>
            <person name="Ohm R."/>
            <person name="Pangilinan J."/>
            <person name="Park H.-J."/>
            <person name="Ramirez L."/>
            <person name="Alfaro M."/>
            <person name="Sun H."/>
            <person name="Tritt A."/>
            <person name="Yoshinaga Y."/>
            <person name="Zwiers L.-H."/>
            <person name="Turgeon B."/>
            <person name="Goodwin S."/>
            <person name="Spatafora J."/>
            <person name="Crous P."/>
            <person name="Grigoriev I."/>
        </authorList>
    </citation>
    <scope>NUCLEOTIDE SEQUENCE</scope>
    <source>
        <strain evidence="7">CBS 113979</strain>
    </source>
</reference>
<dbReference type="GO" id="GO:0004497">
    <property type="term" value="F:monooxygenase activity"/>
    <property type="evidence" value="ECO:0007669"/>
    <property type="project" value="UniProtKB-KW"/>
</dbReference>
<comment type="cofactor">
    <cofactor evidence="1">
        <name>FAD</name>
        <dbReference type="ChEBI" id="CHEBI:57692"/>
    </cofactor>
</comment>
<dbReference type="OrthoDB" id="66881at2759"/>
<gene>
    <name evidence="7" type="ORF">K402DRAFT_390544</name>
</gene>
<evidence type="ECO:0000256" key="4">
    <source>
        <dbReference type="ARBA" id="ARBA00022857"/>
    </source>
</evidence>
<accession>A0A6G1H8P6</accession>
<dbReference type="SUPFAM" id="SSF51905">
    <property type="entry name" value="FAD/NAD(P)-binding domain"/>
    <property type="match status" value="2"/>
</dbReference>
<evidence type="ECO:0000256" key="6">
    <source>
        <dbReference type="ARBA" id="ARBA00023033"/>
    </source>
</evidence>
<dbReference type="Proteomes" id="UP000800041">
    <property type="component" value="Unassembled WGS sequence"/>
</dbReference>
<keyword evidence="2" id="KW-0285">Flavoprotein</keyword>
<dbReference type="InterPro" id="IPR051820">
    <property type="entry name" value="FAD-binding_MO"/>
</dbReference>
<evidence type="ECO:0000313" key="8">
    <source>
        <dbReference type="Proteomes" id="UP000800041"/>
    </source>
</evidence>
<evidence type="ECO:0000256" key="3">
    <source>
        <dbReference type="ARBA" id="ARBA00022827"/>
    </source>
</evidence>